<feature type="transmembrane region" description="Helical" evidence="1">
    <location>
        <begin position="6"/>
        <end position="28"/>
    </location>
</feature>
<reference evidence="2 3" key="1">
    <citation type="submission" date="2020-04" db="EMBL/GenBank/DDBJ databases">
        <title>Usitatibacter rugosus gen. nov., sp. nov. and Usitatibacter palustris sp. nov., novel members of Usitatibacteraceae fam. nov. within the order Nitrosomonadales isolated from soil.</title>
        <authorList>
            <person name="Huber K.J."/>
            <person name="Neumann-Schaal M."/>
            <person name="Geppert A."/>
            <person name="Luckner M."/>
            <person name="Wanner G."/>
            <person name="Overmann J."/>
        </authorList>
    </citation>
    <scope>NUCLEOTIDE SEQUENCE [LARGE SCALE GENOMIC DNA]</scope>
    <source>
        <strain evidence="2 3">0125_3</strain>
    </source>
</reference>
<gene>
    <name evidence="2" type="ORF">DSM104443_00120</name>
</gene>
<dbReference type="AlphaFoldDB" id="A0A6M4GRI6"/>
<dbReference type="KEGG" id="uru:DSM104443_00120"/>
<protein>
    <submittedName>
        <fullName evidence="2">Uncharacterized protein</fullName>
    </submittedName>
</protein>
<dbReference type="Proteomes" id="UP000501534">
    <property type="component" value="Chromosome"/>
</dbReference>
<proteinExistence type="predicted"/>
<keyword evidence="1" id="KW-1133">Transmembrane helix</keyword>
<keyword evidence="3" id="KW-1185">Reference proteome</keyword>
<accession>A0A6M4GRI6</accession>
<evidence type="ECO:0000256" key="1">
    <source>
        <dbReference type="SAM" id="Phobius"/>
    </source>
</evidence>
<organism evidence="2 3">
    <name type="scientific">Usitatibacter rugosus</name>
    <dbReference type="NCBI Taxonomy" id="2732067"/>
    <lineage>
        <taxon>Bacteria</taxon>
        <taxon>Pseudomonadati</taxon>
        <taxon>Pseudomonadota</taxon>
        <taxon>Betaproteobacteria</taxon>
        <taxon>Nitrosomonadales</taxon>
        <taxon>Usitatibacteraceae</taxon>
        <taxon>Usitatibacter</taxon>
    </lineage>
</organism>
<dbReference type="EMBL" id="CP053069">
    <property type="protein sequence ID" value="QJR09084.1"/>
    <property type="molecule type" value="Genomic_DNA"/>
</dbReference>
<keyword evidence="1" id="KW-0812">Transmembrane</keyword>
<keyword evidence="1" id="KW-0472">Membrane</keyword>
<sequence length="84" mass="8920">MDAPNLWLLFAITVPVAAVAALHAWLALNGERGSLLLPATGAFDLRTCPACVLGAILRSAERARLARFPAAFEAANDESFREVA</sequence>
<evidence type="ECO:0000313" key="2">
    <source>
        <dbReference type="EMBL" id="QJR09084.1"/>
    </source>
</evidence>
<name>A0A6M4GRI6_9PROT</name>
<evidence type="ECO:0000313" key="3">
    <source>
        <dbReference type="Proteomes" id="UP000501534"/>
    </source>
</evidence>
<dbReference type="RefSeq" id="WP_171088784.1">
    <property type="nucleotide sequence ID" value="NZ_CP053069.1"/>
</dbReference>